<accession>A0AAN9V6X5</accession>
<dbReference type="AlphaFoldDB" id="A0AAN9V6X5"/>
<keyword evidence="3" id="KW-1185">Reference proteome</keyword>
<protein>
    <submittedName>
        <fullName evidence="2">Uncharacterized protein</fullName>
    </submittedName>
</protein>
<sequence length="199" mass="20652">MVSKKITAETAALTTRDLELIAKAWTCLMNPQIDMAKFAEITNYKNKATASACWSVVRAKLAFHDAAGCAGISADTAATTSGVPGSATKRKANGGGGGRVKGAAVNATNGNGEDDSETNTGPPKKKQRIRKGGTTASTPSPPIDGEGPAGKGKAPAPQAGSSLKTKFHFEEDQDADQGYESFEGFDFDNILGSTLWRPT</sequence>
<name>A0AAN9V6X5_9PEZI</name>
<feature type="compositionally biased region" description="Low complexity" evidence="1">
    <location>
        <begin position="151"/>
        <end position="160"/>
    </location>
</feature>
<organism evidence="2 3">
    <name type="scientific">Diatrype stigma</name>
    <dbReference type="NCBI Taxonomy" id="117547"/>
    <lineage>
        <taxon>Eukaryota</taxon>
        <taxon>Fungi</taxon>
        <taxon>Dikarya</taxon>
        <taxon>Ascomycota</taxon>
        <taxon>Pezizomycotina</taxon>
        <taxon>Sordariomycetes</taxon>
        <taxon>Xylariomycetidae</taxon>
        <taxon>Xylariales</taxon>
        <taxon>Diatrypaceae</taxon>
        <taxon>Diatrype</taxon>
    </lineage>
</organism>
<reference evidence="2 3" key="1">
    <citation type="submission" date="2024-02" db="EMBL/GenBank/DDBJ databases">
        <title>De novo assembly and annotation of 12 fungi associated with fruit tree decline syndrome in Ontario, Canada.</title>
        <authorList>
            <person name="Sulman M."/>
            <person name="Ellouze W."/>
            <person name="Ilyukhin E."/>
        </authorList>
    </citation>
    <scope>NUCLEOTIDE SEQUENCE [LARGE SCALE GENOMIC DNA]</scope>
    <source>
        <strain evidence="2 3">M11/M66-122</strain>
    </source>
</reference>
<feature type="region of interest" description="Disordered" evidence="1">
    <location>
        <begin position="77"/>
        <end position="186"/>
    </location>
</feature>
<evidence type="ECO:0000256" key="1">
    <source>
        <dbReference type="SAM" id="MobiDB-lite"/>
    </source>
</evidence>
<dbReference type="EMBL" id="JAKJXP020000011">
    <property type="protein sequence ID" value="KAK7755654.1"/>
    <property type="molecule type" value="Genomic_DNA"/>
</dbReference>
<proteinExistence type="predicted"/>
<gene>
    <name evidence="2" type="ORF">SLS62_002265</name>
</gene>
<comment type="caution">
    <text evidence="2">The sequence shown here is derived from an EMBL/GenBank/DDBJ whole genome shotgun (WGS) entry which is preliminary data.</text>
</comment>
<dbReference type="Proteomes" id="UP001320420">
    <property type="component" value="Unassembled WGS sequence"/>
</dbReference>
<evidence type="ECO:0000313" key="3">
    <source>
        <dbReference type="Proteomes" id="UP001320420"/>
    </source>
</evidence>
<evidence type="ECO:0000313" key="2">
    <source>
        <dbReference type="EMBL" id="KAK7755654.1"/>
    </source>
</evidence>